<accession>A0A2S3QUP5</accession>
<reference evidence="1 2" key="1">
    <citation type="journal article" date="2018" name="Front. Microbiol.">
        <title>Phylogeny of Vibrio vulnificus from the Analysis of the Core-Genome: Implications for Intra-Species Taxonomy.</title>
        <authorList>
            <person name="Roig F.J."/>
            <person name="Gonzalez-Candelas F."/>
            <person name="Sanjuan E."/>
            <person name="Fouz B."/>
            <person name="Feil E.J."/>
            <person name="Llorens C."/>
            <person name="Baker-Austin C."/>
            <person name="Oliver J.D."/>
            <person name="Danin-Poleg Y."/>
            <person name="Gibas C.J."/>
            <person name="Kashi Y."/>
            <person name="Gulig P.A."/>
            <person name="Morrison S.S."/>
            <person name="Amaro C."/>
        </authorList>
    </citation>
    <scope>NUCLEOTIDE SEQUENCE [LARGE SCALE GENOMIC DNA]</scope>
    <source>
        <strain evidence="1 2">CECT4608</strain>
    </source>
</reference>
<dbReference type="AlphaFoldDB" id="A0A2S3QUP5"/>
<proteinExistence type="predicted"/>
<evidence type="ECO:0000313" key="2">
    <source>
        <dbReference type="Proteomes" id="UP000237466"/>
    </source>
</evidence>
<organism evidence="1 2">
    <name type="scientific">Vibrio vulnificus</name>
    <dbReference type="NCBI Taxonomy" id="672"/>
    <lineage>
        <taxon>Bacteria</taxon>
        <taxon>Pseudomonadati</taxon>
        <taxon>Pseudomonadota</taxon>
        <taxon>Gammaproteobacteria</taxon>
        <taxon>Vibrionales</taxon>
        <taxon>Vibrionaceae</taxon>
        <taxon>Vibrio</taxon>
    </lineage>
</organism>
<feature type="non-terminal residue" evidence="1">
    <location>
        <position position="64"/>
    </location>
</feature>
<evidence type="ECO:0000313" key="1">
    <source>
        <dbReference type="EMBL" id="POB41136.1"/>
    </source>
</evidence>
<gene>
    <name evidence="1" type="ORF">CRN52_25795</name>
</gene>
<dbReference type="Proteomes" id="UP000237466">
    <property type="component" value="Unassembled WGS sequence"/>
</dbReference>
<comment type="caution">
    <text evidence="1">The sequence shown here is derived from an EMBL/GenBank/DDBJ whole genome shotgun (WGS) entry which is preliminary data.</text>
</comment>
<sequence length="64" mass="6907">MTWGGKLACRSAARRLLLPASLAIEHSLAYDESVTGFCAERGVANGYVHVVFESTFSAKYRIAG</sequence>
<dbReference type="EMBL" id="PDGH01000160">
    <property type="protein sequence ID" value="POB41136.1"/>
    <property type="molecule type" value="Genomic_DNA"/>
</dbReference>
<protein>
    <submittedName>
        <fullName evidence="1">Uncharacterized protein</fullName>
    </submittedName>
</protein>
<name>A0A2S3QUP5_VIBVL</name>